<dbReference type="InterPro" id="IPR052455">
    <property type="entry name" value="Tricalbin_domain"/>
</dbReference>
<dbReference type="EMBL" id="WTPW01001636">
    <property type="protein sequence ID" value="KAF0424593.1"/>
    <property type="molecule type" value="Genomic_DNA"/>
</dbReference>
<gene>
    <name evidence="2" type="ORF">F8M41_006485</name>
</gene>
<keyword evidence="3" id="KW-1185">Reference proteome</keyword>
<evidence type="ECO:0000313" key="2">
    <source>
        <dbReference type="EMBL" id="KAF0424593.1"/>
    </source>
</evidence>
<proteinExistence type="predicted"/>
<keyword evidence="2" id="KW-0472">Membrane</keyword>
<dbReference type="OrthoDB" id="9895617at2759"/>
<feature type="domain" description="C2" evidence="1">
    <location>
        <begin position="330"/>
        <end position="452"/>
    </location>
</feature>
<dbReference type="SMART" id="SM00239">
    <property type="entry name" value="C2"/>
    <property type="match status" value="2"/>
</dbReference>
<organism evidence="2 3">
    <name type="scientific">Gigaspora margarita</name>
    <dbReference type="NCBI Taxonomy" id="4874"/>
    <lineage>
        <taxon>Eukaryota</taxon>
        <taxon>Fungi</taxon>
        <taxon>Fungi incertae sedis</taxon>
        <taxon>Mucoromycota</taxon>
        <taxon>Glomeromycotina</taxon>
        <taxon>Glomeromycetes</taxon>
        <taxon>Diversisporales</taxon>
        <taxon>Gigasporaceae</taxon>
        <taxon>Gigaspora</taxon>
    </lineage>
</organism>
<dbReference type="Pfam" id="PF00168">
    <property type="entry name" value="C2"/>
    <property type="match status" value="2"/>
</dbReference>
<accession>A0A8H4A529</accession>
<dbReference type="InterPro" id="IPR000008">
    <property type="entry name" value="C2_dom"/>
</dbReference>
<dbReference type="SUPFAM" id="SSF50370">
    <property type="entry name" value="Ricin B-like lectins"/>
    <property type="match status" value="1"/>
</dbReference>
<dbReference type="PANTHER" id="PTHR46980:SF2">
    <property type="entry name" value="TRICALBIN-1-RELATED"/>
    <property type="match status" value="1"/>
</dbReference>
<dbReference type="PROSITE" id="PS50004">
    <property type="entry name" value="C2"/>
    <property type="match status" value="2"/>
</dbReference>
<evidence type="ECO:0000259" key="1">
    <source>
        <dbReference type="PROSITE" id="PS50004"/>
    </source>
</evidence>
<dbReference type="InterPro" id="IPR035992">
    <property type="entry name" value="Ricin_B-like_lectins"/>
</dbReference>
<sequence length="644" mass="74798">MYYGSNVLVAQQKSETEHDDYQLWHYDDGWLINKQTALYLEAETAKGRQRLSFYHRKSGSQAKNQRWILTKEGRIALQDQPKFVLEVEENNKHVILANGSSKSFNSAISVIRLELVEAKGLKRVVSFLDCGKYVRVFYVDNNKDIIVQTKAIGKDLDPLWNKVHYLPVKGLGEKFMLEVMDFNTFINDRPLGNCHLEVTRELVKELPEGAYEGTPNGIDVRAKLTIQGQIHYKAKFFPLEPLPKPTMDFLANFKEKPFGHATFYVLITLQTPNGGFPPSDILANLFGFESQEQLLDLSEWDSIYERAEQFISKEINDLEIKGIVVVTSRKAVRERFDINEPVQKSYGIACIEIISAKNLRQAISWLAGGASDPYVKIFNLATSWVYGDSHVIYNNCDPIWEQVFYIPVYDVHEKFNLQVFDYNAFSKHQLLGFYILDLKNIIKELPYGSYEGKKFKLDANLTYKGRNRGQLSFVADFFSLPKSEEGEILKLNNLSIQHLYLLMTYQSQYGWFELIDFLARLFNFSSKEELIKAFSDFVQKDEAIHNLNHKIWATVLVTSLLKALFWNVHREWVSINNRAESWLSENVPDVEIEERLYNYSNKFVIQHFKVTQWLDENQQRSLGLLCKNSFFCYVNRSYGIDFII</sequence>
<dbReference type="PANTHER" id="PTHR46980">
    <property type="entry name" value="TRICALBIN-1-RELATED"/>
    <property type="match status" value="1"/>
</dbReference>
<dbReference type="AlphaFoldDB" id="A0A8H4A529"/>
<evidence type="ECO:0000313" key="3">
    <source>
        <dbReference type="Proteomes" id="UP000439903"/>
    </source>
</evidence>
<dbReference type="SUPFAM" id="SSF49562">
    <property type="entry name" value="C2 domain (Calcium/lipid-binding domain, CaLB)"/>
    <property type="match status" value="2"/>
</dbReference>
<reference evidence="2 3" key="1">
    <citation type="journal article" date="2019" name="Environ. Microbiol.">
        <title>At the nexus of three kingdoms: the genome of the mycorrhizal fungus Gigaspora margarita provides insights into plant, endobacterial and fungal interactions.</title>
        <authorList>
            <person name="Venice F."/>
            <person name="Ghignone S."/>
            <person name="Salvioli di Fossalunga A."/>
            <person name="Amselem J."/>
            <person name="Novero M."/>
            <person name="Xianan X."/>
            <person name="Sedzielewska Toro K."/>
            <person name="Morin E."/>
            <person name="Lipzen A."/>
            <person name="Grigoriev I.V."/>
            <person name="Henrissat B."/>
            <person name="Martin F.M."/>
            <person name="Bonfante P."/>
        </authorList>
    </citation>
    <scope>NUCLEOTIDE SEQUENCE [LARGE SCALE GENOMIC DNA]</scope>
    <source>
        <strain evidence="2 3">BEG34</strain>
    </source>
</reference>
<dbReference type="Gene3D" id="2.80.10.50">
    <property type="match status" value="1"/>
</dbReference>
<keyword evidence="2" id="KW-0812">Transmembrane</keyword>
<name>A0A8H4A529_GIGMA</name>
<feature type="domain" description="C2" evidence="1">
    <location>
        <begin position="90"/>
        <end position="211"/>
    </location>
</feature>
<dbReference type="Proteomes" id="UP000439903">
    <property type="component" value="Unassembled WGS sequence"/>
</dbReference>
<protein>
    <submittedName>
        <fullName evidence="2">Transmembrane protein</fullName>
    </submittedName>
</protein>
<comment type="caution">
    <text evidence="2">The sequence shown here is derived from an EMBL/GenBank/DDBJ whole genome shotgun (WGS) entry which is preliminary data.</text>
</comment>
<dbReference type="InterPro" id="IPR035892">
    <property type="entry name" value="C2_domain_sf"/>
</dbReference>
<dbReference type="Gene3D" id="2.60.40.150">
    <property type="entry name" value="C2 domain"/>
    <property type="match status" value="2"/>
</dbReference>